<keyword evidence="1" id="KW-0812">Transmembrane</keyword>
<feature type="transmembrane region" description="Helical" evidence="1">
    <location>
        <begin position="114"/>
        <end position="135"/>
    </location>
</feature>
<dbReference type="AlphaFoldDB" id="A0A5J6V9R4"/>
<dbReference type="RefSeq" id="WP_158062276.1">
    <property type="nucleotide sequence ID" value="NZ_CP044427.1"/>
</dbReference>
<proteinExistence type="predicted"/>
<accession>A0A5J6V9R4</accession>
<dbReference type="OrthoDB" id="7067875at2"/>
<keyword evidence="1" id="KW-1133">Transmembrane helix</keyword>
<feature type="transmembrane region" description="Helical" evidence="1">
    <location>
        <begin position="192"/>
        <end position="209"/>
    </location>
</feature>
<name>A0A5J6V9R4_9MICO</name>
<keyword evidence="1" id="KW-0472">Membrane</keyword>
<gene>
    <name evidence="2" type="ORF">FY030_14705</name>
</gene>
<keyword evidence="3" id="KW-1185">Reference proteome</keyword>
<evidence type="ECO:0000313" key="2">
    <source>
        <dbReference type="EMBL" id="QFG69782.1"/>
    </source>
</evidence>
<organism evidence="2 3">
    <name type="scientific">Ornithinimicrobium pratense</name>
    <dbReference type="NCBI Taxonomy" id="2593973"/>
    <lineage>
        <taxon>Bacteria</taxon>
        <taxon>Bacillati</taxon>
        <taxon>Actinomycetota</taxon>
        <taxon>Actinomycetes</taxon>
        <taxon>Micrococcales</taxon>
        <taxon>Ornithinimicrobiaceae</taxon>
        <taxon>Ornithinimicrobium</taxon>
    </lineage>
</organism>
<evidence type="ECO:0000256" key="1">
    <source>
        <dbReference type="SAM" id="Phobius"/>
    </source>
</evidence>
<protein>
    <submittedName>
        <fullName evidence="2">Uncharacterized protein</fullName>
    </submittedName>
</protein>
<feature type="transmembrane region" description="Helical" evidence="1">
    <location>
        <begin position="5"/>
        <end position="25"/>
    </location>
</feature>
<dbReference type="Proteomes" id="UP000326546">
    <property type="component" value="Chromosome"/>
</dbReference>
<feature type="transmembrane region" description="Helical" evidence="1">
    <location>
        <begin position="156"/>
        <end position="180"/>
    </location>
</feature>
<feature type="transmembrane region" description="Helical" evidence="1">
    <location>
        <begin position="63"/>
        <end position="83"/>
    </location>
</feature>
<reference evidence="2 3" key="1">
    <citation type="submission" date="2019-09" db="EMBL/GenBank/DDBJ databases">
        <title>Serinicoccus pratensis sp. nov., isolated from meadow soil.</title>
        <authorList>
            <person name="Zhang W."/>
        </authorList>
    </citation>
    <scope>NUCLEOTIDE SEQUENCE [LARGE SCALE GENOMIC DNA]</scope>
    <source>
        <strain evidence="2 3">W204</strain>
    </source>
</reference>
<sequence length="235" mass="25822">MVVPLVSMVGIYLLWVVYPSGYLWGTAEDSLVEWMTVVCYLAAAAVAAVLVPRWWRRGRRLTAIAYVVLCLGFLVIAGEEVSWGQRVLGFEGPSALVEANLQDEANLHNLLDRYALHGLYIVIGVWGVGVGRWVVSRVAWLQPGYAYAPSKDLLWWFLPALVYYLYVDYGVPAAGVAGVALGEGPPRFQEPVELLLGAGFLLFMVEVWLRGACARQPALTSASQASPTRGPRVRI</sequence>
<dbReference type="KEGG" id="serw:FY030_14705"/>
<feature type="transmembrane region" description="Helical" evidence="1">
    <location>
        <begin position="31"/>
        <end position="51"/>
    </location>
</feature>
<evidence type="ECO:0000313" key="3">
    <source>
        <dbReference type="Proteomes" id="UP000326546"/>
    </source>
</evidence>
<dbReference type="EMBL" id="CP044427">
    <property type="protein sequence ID" value="QFG69782.1"/>
    <property type="molecule type" value="Genomic_DNA"/>
</dbReference>